<sequence>MSAQMAISWKPLEIIELNGRASASVDTLLSCLGSPLCFGVVQRTHSEQLFINDLNAIDGGNVTKLNTELRDLDEAIPGQMHIRCMIWQGEPVYVVIYRISDMEPGALFDAFIILSQQQCRTAQLFNAQKPLKPFMKALVSDLTESDVINKVARDSRWQRQDLLSAMAN</sequence>
<protein>
    <submittedName>
        <fullName evidence="1">Uncharacterized protein</fullName>
    </submittedName>
</protein>
<name>K2KWU5_9GAMM</name>
<dbReference type="EMBL" id="AMRG01000012">
    <property type="protein sequence ID" value="EKE82125.1"/>
    <property type="molecule type" value="Genomic_DNA"/>
</dbReference>
<accession>K2KWU5</accession>
<proteinExistence type="predicted"/>
<comment type="caution">
    <text evidence="1">The sequence shown here is derived from an EMBL/GenBank/DDBJ whole genome shotgun (WGS) entry which is preliminary data.</text>
</comment>
<evidence type="ECO:0000313" key="1">
    <source>
        <dbReference type="EMBL" id="EKE82125.1"/>
    </source>
</evidence>
<dbReference type="AlphaFoldDB" id="K2KWU5"/>
<keyword evidence="2" id="KW-1185">Reference proteome</keyword>
<gene>
    <name evidence="1" type="ORF">A10D4_10119</name>
</gene>
<evidence type="ECO:0000313" key="2">
    <source>
        <dbReference type="Proteomes" id="UP000014115"/>
    </source>
</evidence>
<reference evidence="1 2" key="1">
    <citation type="journal article" date="2012" name="J. Bacteriol.">
        <title>Genome Sequence of Idiomarina xiamenensis Type Strain 10-D-4.</title>
        <authorList>
            <person name="Lai Q."/>
            <person name="Wang L."/>
            <person name="Wang W."/>
            <person name="Shao Z."/>
        </authorList>
    </citation>
    <scope>NUCLEOTIDE SEQUENCE [LARGE SCALE GENOMIC DNA]</scope>
    <source>
        <strain evidence="1 2">10-D-4</strain>
    </source>
</reference>
<organism evidence="1 2">
    <name type="scientific">Idiomarina xiamenensis 10-D-4</name>
    <dbReference type="NCBI Taxonomy" id="740709"/>
    <lineage>
        <taxon>Bacteria</taxon>
        <taxon>Pseudomonadati</taxon>
        <taxon>Pseudomonadota</taxon>
        <taxon>Gammaproteobacteria</taxon>
        <taxon>Alteromonadales</taxon>
        <taxon>Idiomarinaceae</taxon>
        <taxon>Idiomarina</taxon>
    </lineage>
</organism>
<dbReference type="RefSeq" id="WP_008489334.1">
    <property type="nucleotide sequence ID" value="NZ_AMRG01000012.1"/>
</dbReference>
<dbReference type="Proteomes" id="UP000014115">
    <property type="component" value="Unassembled WGS sequence"/>
</dbReference>
<dbReference type="PATRIC" id="fig|740709.3.peg.2047"/>